<evidence type="ECO:0000259" key="16">
    <source>
        <dbReference type="Pfam" id="PF14849"/>
    </source>
</evidence>
<evidence type="ECO:0000256" key="3">
    <source>
        <dbReference type="ARBA" id="ARBA00015325"/>
    </source>
</evidence>
<feature type="transmembrane region" description="Helical" evidence="13">
    <location>
        <begin position="385"/>
        <end position="405"/>
    </location>
</feature>
<keyword evidence="8 13" id="KW-1133">Transmembrane helix</keyword>
<keyword evidence="5 13" id="KW-1003">Cell membrane</keyword>
<comment type="similarity">
    <text evidence="2 13">Belongs to the OXA1/ALB3/YidC family. Type 1 subfamily.</text>
</comment>
<comment type="caution">
    <text evidence="13">Lacks conserved residue(s) required for the propagation of feature annotation.</text>
</comment>
<protein>
    <recommendedName>
        <fullName evidence="3 13">Membrane protein insertase YidC</fullName>
    </recommendedName>
    <alternativeName>
        <fullName evidence="12 13">Foldase YidC</fullName>
    </alternativeName>
    <alternativeName>
        <fullName evidence="11 13">Membrane integrase YidC</fullName>
    </alternativeName>
    <alternativeName>
        <fullName evidence="13">Membrane protein YidC</fullName>
    </alternativeName>
</protein>
<dbReference type="CDD" id="cd19961">
    <property type="entry name" value="EcYidC-like_peri"/>
    <property type="match status" value="1"/>
</dbReference>
<comment type="caution">
    <text evidence="17">The sequence shown here is derived from an EMBL/GenBank/DDBJ whole genome shotgun (WGS) entry which is preliminary data.</text>
</comment>
<dbReference type="GO" id="GO:0015031">
    <property type="term" value="P:protein transport"/>
    <property type="evidence" value="ECO:0007669"/>
    <property type="project" value="UniProtKB-KW"/>
</dbReference>
<comment type="subcellular location">
    <subcellularLocation>
        <location evidence="1">Cell inner membrane</location>
        <topology evidence="1">Multi-pass membrane protein</topology>
    </subcellularLocation>
    <subcellularLocation>
        <location evidence="13">Cell membrane</location>
        <topology evidence="13">Multi-pass membrane protein</topology>
    </subcellularLocation>
</comment>
<feature type="transmembrane region" description="Helical" evidence="13">
    <location>
        <begin position="510"/>
        <end position="530"/>
    </location>
</feature>
<comment type="subunit">
    <text evidence="13">Interacts with the Sec translocase complex via SecD. Specifically interacts with transmembrane segments of nascent integral membrane proteins during membrane integration.</text>
</comment>
<reference evidence="17" key="1">
    <citation type="submission" date="2020-12" db="EMBL/GenBank/DDBJ databases">
        <title>Bacterial taxonomy.</title>
        <authorList>
            <person name="Pan X."/>
        </authorList>
    </citation>
    <scope>NUCLEOTIDE SEQUENCE</scope>
    <source>
        <strain evidence="17">M0105</strain>
    </source>
</reference>
<dbReference type="PRINTS" id="PR01900">
    <property type="entry name" value="YIDCPROTEIN"/>
</dbReference>
<evidence type="ECO:0000256" key="10">
    <source>
        <dbReference type="ARBA" id="ARBA00023186"/>
    </source>
</evidence>
<dbReference type="PRINTS" id="PR00701">
    <property type="entry name" value="60KDINNERMP"/>
</dbReference>
<dbReference type="AlphaFoldDB" id="A0A8J7SCB1"/>
<dbReference type="InterPro" id="IPR001708">
    <property type="entry name" value="YidC/ALB3/OXA1/COX18"/>
</dbReference>
<evidence type="ECO:0000256" key="1">
    <source>
        <dbReference type="ARBA" id="ARBA00004429"/>
    </source>
</evidence>
<dbReference type="GO" id="GO:0032977">
    <property type="term" value="F:membrane insertase activity"/>
    <property type="evidence" value="ECO:0007669"/>
    <property type="project" value="InterPro"/>
</dbReference>
<feature type="compositionally biased region" description="Gly residues" evidence="14">
    <location>
        <begin position="683"/>
        <end position="701"/>
    </location>
</feature>
<feature type="domain" description="Membrane insertase YidC/Oxa/ALB C-terminal" evidence="15">
    <location>
        <begin position="386"/>
        <end position="585"/>
    </location>
</feature>
<evidence type="ECO:0000256" key="11">
    <source>
        <dbReference type="ARBA" id="ARBA00033245"/>
    </source>
</evidence>
<dbReference type="InterPro" id="IPR019998">
    <property type="entry name" value="Membr_insert_YidC"/>
</dbReference>
<dbReference type="InterPro" id="IPR038221">
    <property type="entry name" value="YidC_periplasmic_sf"/>
</dbReference>
<evidence type="ECO:0000256" key="2">
    <source>
        <dbReference type="ARBA" id="ARBA00010527"/>
    </source>
</evidence>
<dbReference type="PANTHER" id="PTHR12428:SF65">
    <property type="entry name" value="CYTOCHROME C OXIDASE ASSEMBLY PROTEIN COX18, MITOCHONDRIAL"/>
    <property type="match status" value="1"/>
</dbReference>
<feature type="compositionally biased region" description="Low complexity" evidence="14">
    <location>
        <begin position="652"/>
        <end position="661"/>
    </location>
</feature>
<evidence type="ECO:0000256" key="14">
    <source>
        <dbReference type="SAM" id="MobiDB-lite"/>
    </source>
</evidence>
<dbReference type="Proteomes" id="UP000655420">
    <property type="component" value="Unassembled WGS sequence"/>
</dbReference>
<feature type="transmembrane region" description="Helical" evidence="13">
    <location>
        <begin position="551"/>
        <end position="571"/>
    </location>
</feature>
<keyword evidence="10 13" id="KW-0143">Chaperone</keyword>
<organism evidence="17 18">
    <name type="scientific">Thermohalobaculum xanthum</name>
    <dbReference type="NCBI Taxonomy" id="2753746"/>
    <lineage>
        <taxon>Bacteria</taxon>
        <taxon>Pseudomonadati</taxon>
        <taxon>Pseudomonadota</taxon>
        <taxon>Alphaproteobacteria</taxon>
        <taxon>Rhodobacterales</taxon>
        <taxon>Paracoccaceae</taxon>
        <taxon>Thermohalobaculum</taxon>
    </lineage>
</organism>
<keyword evidence="18" id="KW-1185">Reference proteome</keyword>
<dbReference type="NCBIfam" id="TIGR03593">
    <property type="entry name" value="yidC_nterm"/>
    <property type="match status" value="1"/>
</dbReference>
<evidence type="ECO:0000256" key="4">
    <source>
        <dbReference type="ARBA" id="ARBA00022448"/>
    </source>
</evidence>
<dbReference type="Pfam" id="PF14849">
    <property type="entry name" value="YidC_periplas"/>
    <property type="match status" value="1"/>
</dbReference>
<feature type="region of interest" description="Disordered" evidence="14">
    <location>
        <begin position="602"/>
        <end position="701"/>
    </location>
</feature>
<dbReference type="GO" id="GO:0005886">
    <property type="term" value="C:plasma membrane"/>
    <property type="evidence" value="ECO:0007669"/>
    <property type="project" value="UniProtKB-SubCell"/>
</dbReference>
<evidence type="ECO:0000313" key="18">
    <source>
        <dbReference type="Proteomes" id="UP000655420"/>
    </source>
</evidence>
<feature type="domain" description="Membrane insertase YidC N-terminal" evidence="16">
    <location>
        <begin position="85"/>
        <end position="374"/>
    </location>
</feature>
<dbReference type="HAMAP" id="MF_01810">
    <property type="entry name" value="YidC_type1"/>
    <property type="match status" value="1"/>
</dbReference>
<keyword evidence="9 13" id="KW-0472">Membrane</keyword>
<evidence type="ECO:0000256" key="5">
    <source>
        <dbReference type="ARBA" id="ARBA00022475"/>
    </source>
</evidence>
<dbReference type="GO" id="GO:0051205">
    <property type="term" value="P:protein insertion into membrane"/>
    <property type="evidence" value="ECO:0007669"/>
    <property type="project" value="TreeGrafter"/>
</dbReference>
<dbReference type="NCBIfam" id="TIGR03592">
    <property type="entry name" value="yidC_oxa1_cterm"/>
    <property type="match status" value="1"/>
</dbReference>
<feature type="compositionally biased region" description="Low complexity" evidence="14">
    <location>
        <begin position="38"/>
        <end position="57"/>
    </location>
</feature>
<dbReference type="InterPro" id="IPR028053">
    <property type="entry name" value="Membr_insert_YidC_N"/>
</dbReference>
<dbReference type="PANTHER" id="PTHR12428">
    <property type="entry name" value="OXA1"/>
    <property type="match status" value="1"/>
</dbReference>
<feature type="compositionally biased region" description="Basic and acidic residues" evidence="14">
    <location>
        <begin position="663"/>
        <end position="674"/>
    </location>
</feature>
<dbReference type="NCBIfam" id="NF002353">
    <property type="entry name" value="PRK01318.1-4"/>
    <property type="match status" value="1"/>
</dbReference>
<evidence type="ECO:0000256" key="13">
    <source>
        <dbReference type="HAMAP-Rule" id="MF_01810"/>
    </source>
</evidence>
<dbReference type="InterPro" id="IPR047196">
    <property type="entry name" value="YidC_ALB_C"/>
</dbReference>
<evidence type="ECO:0000256" key="6">
    <source>
        <dbReference type="ARBA" id="ARBA00022692"/>
    </source>
</evidence>
<evidence type="ECO:0000256" key="8">
    <source>
        <dbReference type="ARBA" id="ARBA00022989"/>
    </source>
</evidence>
<dbReference type="CDD" id="cd20070">
    <property type="entry name" value="5TM_YidC_Alb3"/>
    <property type="match status" value="1"/>
</dbReference>
<dbReference type="Pfam" id="PF02096">
    <property type="entry name" value="60KD_IMP"/>
    <property type="match status" value="1"/>
</dbReference>
<dbReference type="EMBL" id="JAEHHL010000001">
    <property type="protein sequence ID" value="MBK0398146.1"/>
    <property type="molecule type" value="Genomic_DNA"/>
</dbReference>
<dbReference type="RefSeq" id="WP_200606857.1">
    <property type="nucleotide sequence ID" value="NZ_JAEHHL010000001.1"/>
</dbReference>
<comment type="function">
    <text evidence="13">Required for the insertion and/or proper folding and/or complex formation of integral membrane proteins into the membrane. Involved in integration of membrane proteins that insert both dependently and independently of the Sec translocase complex, as well as at least some lipoproteins. Aids folding of multispanning membrane proteins.</text>
</comment>
<sequence length="701" mass="75917">MGGDKSDTRNLLLAAVLSMAVIFTWQAFFAPPPEVEPEVTAEQGAGTPGTDAATTGAPVAGAAGATADAPAGTINREAALERSERIAIGSNAVTGSISLRGARLDDLHLSDYRETLDPDSDTVVLLNPTGSSHPYYAVHGWLRTVEGNPGPLPGANTEWTVESGEKLTPETPVTLRWDNGEGLIFRKTISLDERYMFTVTQSVQNTTDAPVSIAPYGYIARRGEPDGMGFFILHEGAIGMFDGELSEVDYSDMQDMPQNPLEGGLAEAHTVTADGWLGFTDHYWMTTLAPRPGQAFSAVYKVVPGAVPEFRTEMRLPAITIPAGEFAEIETNLFAGAKELKTIARYEETLGIDRFYDSVDWGWFYFLTKPIAWLLNAVQGVVGNMGFSIIVLTLIIKSALFPLAYKSFVAMSKMKKLQPEMEKIKERAGDDRQKLQMEMMALYKKEKVNPASGCLPILLQIPIFFSLYKVLFVTIEMRHAPFIGWIKDLSAPDPTSWINLFGLLPYDVSWAPVFISIGVFPILMGVTMWLQQKLNPAPADPTQAMIFAWMPWVFMFMLGSFASGLVIYWTANNILTFTQQYIIMRSQGVEVDIFGNIKRSFKRKPEGKAHPAQTARKAKGDTAKAEDAEELEVKPANPPRPTSARGKRRQKAAAGGASGAPHGDGKQGTKRADASDDSPPSGGEAGGDTAPGGGSGGGGDA</sequence>
<accession>A0A8J7SCB1</accession>
<gene>
    <name evidence="13 17" type="primary">yidC</name>
    <name evidence="17" type="ORF">H0I76_03000</name>
</gene>
<name>A0A8J7SCB1_9RHOB</name>
<keyword evidence="6 13" id="KW-0812">Transmembrane</keyword>
<evidence type="ECO:0000256" key="7">
    <source>
        <dbReference type="ARBA" id="ARBA00022927"/>
    </source>
</evidence>
<evidence type="ECO:0000256" key="12">
    <source>
        <dbReference type="ARBA" id="ARBA00033342"/>
    </source>
</evidence>
<dbReference type="Gene3D" id="2.70.98.90">
    <property type="match status" value="1"/>
</dbReference>
<evidence type="ECO:0000256" key="9">
    <source>
        <dbReference type="ARBA" id="ARBA00023136"/>
    </source>
</evidence>
<dbReference type="InterPro" id="IPR028055">
    <property type="entry name" value="YidC/Oxa/ALB_C"/>
</dbReference>
<proteinExistence type="inferred from homology"/>
<keyword evidence="4 13" id="KW-0813">Transport</keyword>
<keyword evidence="7 13" id="KW-0653">Protein transport</keyword>
<feature type="region of interest" description="Disordered" evidence="14">
    <location>
        <begin position="35"/>
        <end position="57"/>
    </location>
</feature>
<evidence type="ECO:0000259" key="15">
    <source>
        <dbReference type="Pfam" id="PF02096"/>
    </source>
</evidence>
<evidence type="ECO:0000313" key="17">
    <source>
        <dbReference type="EMBL" id="MBK0398146.1"/>
    </source>
</evidence>